<gene>
    <name evidence="3" type="ORF">Aiant_52660</name>
</gene>
<dbReference type="InterPro" id="IPR045794">
    <property type="entry name" value="Trypco1"/>
</dbReference>
<dbReference type="Proteomes" id="UP000676967">
    <property type="component" value="Chromosome"/>
</dbReference>
<keyword evidence="4" id="KW-1185">Reference proteome</keyword>
<evidence type="ECO:0000259" key="2">
    <source>
        <dbReference type="Pfam" id="PF19493"/>
    </source>
</evidence>
<feature type="region of interest" description="Disordered" evidence="1">
    <location>
        <begin position="107"/>
        <end position="126"/>
    </location>
</feature>
<dbReference type="Pfam" id="PF19493">
    <property type="entry name" value="Trypco1"/>
    <property type="match status" value="1"/>
</dbReference>
<protein>
    <recommendedName>
        <fullName evidence="2">Trypsin-co-occurring domain-containing protein</fullName>
    </recommendedName>
</protein>
<evidence type="ECO:0000256" key="1">
    <source>
        <dbReference type="SAM" id="MobiDB-lite"/>
    </source>
</evidence>
<evidence type="ECO:0000313" key="4">
    <source>
        <dbReference type="Proteomes" id="UP000676967"/>
    </source>
</evidence>
<sequence>MLLPADINGVQILVEVTRSAGTEPTSGRQQTAEKVSDLLERSQKVIEAVAQSISATGLHVAQKASQASQIEIQFGLKFSAQGNIILGGVSAEGTLAVKMIFAQNPVTDPDESFEWHDSDGQKESNE</sequence>
<organism evidence="3 4">
    <name type="scientific">Actinoplanes ianthinogenes</name>
    <dbReference type="NCBI Taxonomy" id="122358"/>
    <lineage>
        <taxon>Bacteria</taxon>
        <taxon>Bacillati</taxon>
        <taxon>Actinomycetota</taxon>
        <taxon>Actinomycetes</taxon>
        <taxon>Micromonosporales</taxon>
        <taxon>Micromonosporaceae</taxon>
        <taxon>Actinoplanes</taxon>
    </lineage>
</organism>
<dbReference type="RefSeq" id="WP_189329464.1">
    <property type="nucleotide sequence ID" value="NZ_AP023356.1"/>
</dbReference>
<feature type="domain" description="Trypsin-co-occurring" evidence="2">
    <location>
        <begin position="8"/>
        <end position="100"/>
    </location>
</feature>
<proteinExistence type="predicted"/>
<feature type="compositionally biased region" description="Basic and acidic residues" evidence="1">
    <location>
        <begin position="113"/>
        <end position="126"/>
    </location>
</feature>
<evidence type="ECO:0000313" key="3">
    <source>
        <dbReference type="EMBL" id="BCJ44609.1"/>
    </source>
</evidence>
<accession>A0ABM7LZ75</accession>
<name>A0ABM7LZ75_9ACTN</name>
<reference evidence="3 4" key="1">
    <citation type="submission" date="2020-08" db="EMBL/GenBank/DDBJ databases">
        <title>Whole genome shotgun sequence of Actinoplanes ianthinogenes NBRC 13996.</title>
        <authorList>
            <person name="Komaki H."/>
            <person name="Tamura T."/>
        </authorList>
    </citation>
    <scope>NUCLEOTIDE SEQUENCE [LARGE SCALE GENOMIC DNA]</scope>
    <source>
        <strain evidence="3 4">NBRC 13996</strain>
    </source>
</reference>
<dbReference type="NCBIfam" id="NF041216">
    <property type="entry name" value="CU044_2847_fam"/>
    <property type="match status" value="1"/>
</dbReference>
<dbReference type="EMBL" id="AP023356">
    <property type="protein sequence ID" value="BCJ44609.1"/>
    <property type="molecule type" value="Genomic_DNA"/>
</dbReference>